<evidence type="ECO:0000256" key="2">
    <source>
        <dbReference type="ARBA" id="ARBA00022723"/>
    </source>
</evidence>
<dbReference type="InterPro" id="IPR023635">
    <property type="entry name" value="Peptide_deformylase"/>
</dbReference>
<feature type="active site" evidence="6">
    <location>
        <position position="156"/>
    </location>
</feature>
<dbReference type="Gene3D" id="3.90.45.10">
    <property type="entry name" value="Peptide deformylase"/>
    <property type="match status" value="1"/>
</dbReference>
<comment type="function">
    <text evidence="6">Removes the formyl group from the N-terminal Met of newly synthesized proteins. Requires at least a dipeptide for an efficient rate of reaction. N-terminal L-methionine is a prerequisite for activity but the enzyme has broad specificity at other positions.</text>
</comment>
<keyword evidence="2 6" id="KW-0479">Metal-binding</keyword>
<feature type="binding site" evidence="6">
    <location>
        <position position="155"/>
    </location>
    <ligand>
        <name>Fe cation</name>
        <dbReference type="ChEBI" id="CHEBI:24875"/>
    </ligand>
</feature>
<keyword evidence="8" id="KW-1185">Reference proteome</keyword>
<dbReference type="GO" id="GO:0006412">
    <property type="term" value="P:translation"/>
    <property type="evidence" value="ECO:0007669"/>
    <property type="project" value="UniProtKB-UniRule"/>
</dbReference>
<organism evidence="7 8">
    <name type="scientific">Longicatena caecimuris</name>
    <dbReference type="NCBI Taxonomy" id="1796635"/>
    <lineage>
        <taxon>Bacteria</taxon>
        <taxon>Bacillati</taxon>
        <taxon>Bacillota</taxon>
        <taxon>Erysipelotrichia</taxon>
        <taxon>Erysipelotrichales</taxon>
        <taxon>Erysipelotrichaceae</taxon>
        <taxon>Longicatena</taxon>
    </lineage>
</organism>
<name>A0A4V2VK38_9FIRM</name>
<dbReference type="Pfam" id="PF01327">
    <property type="entry name" value="Pep_deformylase"/>
    <property type="match status" value="1"/>
</dbReference>
<proteinExistence type="inferred from homology"/>
<protein>
    <recommendedName>
        <fullName evidence="6">Peptide deformylase</fullName>
        <shortName evidence="6">PDF</shortName>
        <ecNumber evidence="6">3.5.1.88</ecNumber>
    </recommendedName>
    <alternativeName>
        <fullName evidence="6">Polypeptide deformylase</fullName>
    </alternativeName>
</protein>
<dbReference type="InterPro" id="IPR036821">
    <property type="entry name" value="Peptide_deformylase_sf"/>
</dbReference>
<dbReference type="Proteomes" id="UP000295773">
    <property type="component" value="Unassembled WGS sequence"/>
</dbReference>
<evidence type="ECO:0000313" key="8">
    <source>
        <dbReference type="Proteomes" id="UP000295773"/>
    </source>
</evidence>
<keyword evidence="3 6" id="KW-0378">Hydrolase</keyword>
<dbReference type="HAMAP" id="MF_00163">
    <property type="entry name" value="Pep_deformylase"/>
    <property type="match status" value="1"/>
</dbReference>
<keyword evidence="4 6" id="KW-0648">Protein biosynthesis</keyword>
<dbReference type="EMBL" id="SMBP01000013">
    <property type="protein sequence ID" value="TCU58405.1"/>
    <property type="molecule type" value="Genomic_DNA"/>
</dbReference>
<dbReference type="SUPFAM" id="SSF56420">
    <property type="entry name" value="Peptide deformylase"/>
    <property type="match status" value="1"/>
</dbReference>
<evidence type="ECO:0000256" key="3">
    <source>
        <dbReference type="ARBA" id="ARBA00022801"/>
    </source>
</evidence>
<evidence type="ECO:0000256" key="1">
    <source>
        <dbReference type="ARBA" id="ARBA00010759"/>
    </source>
</evidence>
<feature type="binding site" evidence="6">
    <location>
        <position position="159"/>
    </location>
    <ligand>
        <name>Fe cation</name>
        <dbReference type="ChEBI" id="CHEBI:24875"/>
    </ligand>
</feature>
<keyword evidence="5 6" id="KW-0408">Iron</keyword>
<dbReference type="PIRSF" id="PIRSF004749">
    <property type="entry name" value="Pep_def"/>
    <property type="match status" value="1"/>
</dbReference>
<comment type="cofactor">
    <cofactor evidence="6">
        <name>Fe(2+)</name>
        <dbReference type="ChEBI" id="CHEBI:29033"/>
    </cofactor>
    <text evidence="6">Binds 1 Fe(2+) ion.</text>
</comment>
<accession>A0A4V2VK38</accession>
<evidence type="ECO:0000256" key="6">
    <source>
        <dbReference type="HAMAP-Rule" id="MF_00163"/>
    </source>
</evidence>
<gene>
    <name evidence="6" type="primary">def</name>
    <name evidence="7" type="ORF">EDD61_11329</name>
</gene>
<dbReference type="PANTHER" id="PTHR10458:SF8">
    <property type="entry name" value="PEPTIDE DEFORMYLASE 2"/>
    <property type="match status" value="1"/>
</dbReference>
<dbReference type="AlphaFoldDB" id="A0A4V2VK38"/>
<dbReference type="EC" id="3.5.1.88" evidence="6"/>
<dbReference type="RefSeq" id="WP_132224997.1">
    <property type="nucleotide sequence ID" value="NZ_JANKBG010000013.1"/>
</dbReference>
<sequence length="185" mass="20944">MSFNYDNIVKDSDPIVREKSVTVPIPMHEEDKELLMDMLQYVHDSQDSELAEKQNLRPAVGIAAIQLGIPKKMLAVVVPKDEEEDYEFALANPKIISESIQKAYLKNGEGCLSVEEEHEGIVPRAARIKVKGFDLLRNEEIVISASGYLAIVLQHEMDHFNGTLFYDHINVTNPWQEIPDAKVIE</sequence>
<reference evidence="7 8" key="1">
    <citation type="submission" date="2019-03" db="EMBL/GenBank/DDBJ databases">
        <title>Genomic Encyclopedia of Type Strains, Phase IV (KMG-IV): sequencing the most valuable type-strain genomes for metagenomic binning, comparative biology and taxonomic classification.</title>
        <authorList>
            <person name="Goeker M."/>
        </authorList>
    </citation>
    <scope>NUCLEOTIDE SEQUENCE [LARGE SCALE GENOMIC DNA]</scope>
    <source>
        <strain evidence="7 8">DSM 29481</strain>
    </source>
</reference>
<comment type="catalytic activity">
    <reaction evidence="6">
        <text>N-terminal N-formyl-L-methionyl-[peptide] + H2O = N-terminal L-methionyl-[peptide] + formate</text>
        <dbReference type="Rhea" id="RHEA:24420"/>
        <dbReference type="Rhea" id="RHEA-COMP:10639"/>
        <dbReference type="Rhea" id="RHEA-COMP:10640"/>
        <dbReference type="ChEBI" id="CHEBI:15377"/>
        <dbReference type="ChEBI" id="CHEBI:15740"/>
        <dbReference type="ChEBI" id="CHEBI:49298"/>
        <dbReference type="ChEBI" id="CHEBI:64731"/>
        <dbReference type="EC" id="3.5.1.88"/>
    </reaction>
</comment>
<dbReference type="FunFam" id="3.90.45.10:FF:000002">
    <property type="entry name" value="Peptide deformylase"/>
    <property type="match status" value="1"/>
</dbReference>
<comment type="caution">
    <text evidence="7">The sequence shown here is derived from an EMBL/GenBank/DDBJ whole genome shotgun (WGS) entry which is preliminary data.</text>
</comment>
<evidence type="ECO:0000256" key="4">
    <source>
        <dbReference type="ARBA" id="ARBA00022917"/>
    </source>
</evidence>
<dbReference type="PRINTS" id="PR01576">
    <property type="entry name" value="PDEFORMYLASE"/>
</dbReference>
<comment type="similarity">
    <text evidence="1 6">Belongs to the polypeptide deformylase family.</text>
</comment>
<dbReference type="GO" id="GO:0042586">
    <property type="term" value="F:peptide deformylase activity"/>
    <property type="evidence" value="ECO:0007669"/>
    <property type="project" value="UniProtKB-UniRule"/>
</dbReference>
<dbReference type="NCBIfam" id="TIGR00079">
    <property type="entry name" value="pept_deformyl"/>
    <property type="match status" value="1"/>
</dbReference>
<evidence type="ECO:0000313" key="7">
    <source>
        <dbReference type="EMBL" id="TCU58405.1"/>
    </source>
</evidence>
<feature type="binding site" evidence="6">
    <location>
        <position position="111"/>
    </location>
    <ligand>
        <name>Fe cation</name>
        <dbReference type="ChEBI" id="CHEBI:24875"/>
    </ligand>
</feature>
<dbReference type="CDD" id="cd00487">
    <property type="entry name" value="Pep_deformylase"/>
    <property type="match status" value="1"/>
</dbReference>
<dbReference type="PANTHER" id="PTHR10458">
    <property type="entry name" value="PEPTIDE DEFORMYLASE"/>
    <property type="match status" value="1"/>
</dbReference>
<evidence type="ECO:0000256" key="5">
    <source>
        <dbReference type="ARBA" id="ARBA00023004"/>
    </source>
</evidence>
<dbReference type="GO" id="GO:0046872">
    <property type="term" value="F:metal ion binding"/>
    <property type="evidence" value="ECO:0007669"/>
    <property type="project" value="UniProtKB-KW"/>
</dbReference>